<dbReference type="PRINTS" id="PR00722">
    <property type="entry name" value="CHYMOTRYPSIN"/>
</dbReference>
<keyword evidence="9" id="KW-1185">Reference proteome</keyword>
<evidence type="ECO:0000256" key="2">
    <source>
        <dbReference type="ARBA" id="ARBA00022801"/>
    </source>
</evidence>
<proteinExistence type="predicted"/>
<evidence type="ECO:0000313" key="9">
    <source>
        <dbReference type="Proteomes" id="UP000494165"/>
    </source>
</evidence>
<dbReference type="CDD" id="cd00190">
    <property type="entry name" value="Tryp_SPc"/>
    <property type="match status" value="1"/>
</dbReference>
<dbReference type="AlphaFoldDB" id="A0A8S1DK99"/>
<feature type="compositionally biased region" description="Low complexity" evidence="6">
    <location>
        <begin position="414"/>
        <end position="433"/>
    </location>
</feature>
<keyword evidence="4" id="KW-1015">Disulfide bond</keyword>
<dbReference type="InterPro" id="IPR043504">
    <property type="entry name" value="Peptidase_S1_PA_chymotrypsin"/>
</dbReference>
<evidence type="ECO:0000256" key="5">
    <source>
        <dbReference type="RuleBase" id="RU363034"/>
    </source>
</evidence>
<dbReference type="PROSITE" id="PS00134">
    <property type="entry name" value="TRYPSIN_HIS"/>
    <property type="match status" value="1"/>
</dbReference>
<feature type="domain" description="Peptidase S1" evidence="7">
    <location>
        <begin position="511"/>
        <end position="752"/>
    </location>
</feature>
<feature type="region of interest" description="Disordered" evidence="6">
    <location>
        <begin position="268"/>
        <end position="307"/>
    </location>
</feature>
<name>A0A8S1DK99_9INSE</name>
<feature type="compositionally biased region" description="Low complexity" evidence="6">
    <location>
        <begin position="176"/>
        <end position="198"/>
    </location>
</feature>
<evidence type="ECO:0000259" key="7">
    <source>
        <dbReference type="PROSITE" id="PS50240"/>
    </source>
</evidence>
<evidence type="ECO:0000256" key="3">
    <source>
        <dbReference type="ARBA" id="ARBA00022825"/>
    </source>
</evidence>
<dbReference type="PANTHER" id="PTHR24253:SF145">
    <property type="entry name" value="SERINE PROTEASE FILZIG"/>
    <property type="match status" value="1"/>
</dbReference>
<reference evidence="8 9" key="1">
    <citation type="submission" date="2020-04" db="EMBL/GenBank/DDBJ databases">
        <authorList>
            <person name="Alioto T."/>
            <person name="Alioto T."/>
            <person name="Gomez Garrido J."/>
        </authorList>
    </citation>
    <scope>NUCLEOTIDE SEQUENCE [LARGE SCALE GENOMIC DNA]</scope>
</reference>
<dbReference type="PROSITE" id="PS50240">
    <property type="entry name" value="TRYPSIN_DOM"/>
    <property type="match status" value="1"/>
</dbReference>
<dbReference type="PANTHER" id="PTHR24253">
    <property type="entry name" value="TRANSMEMBRANE PROTEASE SERINE"/>
    <property type="match status" value="1"/>
</dbReference>
<dbReference type="Proteomes" id="UP000494165">
    <property type="component" value="Unassembled WGS sequence"/>
</dbReference>
<dbReference type="SMART" id="SM00020">
    <property type="entry name" value="Tryp_SPc"/>
    <property type="match status" value="1"/>
</dbReference>
<dbReference type="InterPro" id="IPR033116">
    <property type="entry name" value="TRYPSIN_SER"/>
</dbReference>
<dbReference type="Gene3D" id="2.40.10.10">
    <property type="entry name" value="Trypsin-like serine proteases"/>
    <property type="match status" value="1"/>
</dbReference>
<keyword evidence="1 5" id="KW-0645">Protease</keyword>
<accession>A0A8S1DK99</accession>
<dbReference type="FunFam" id="2.40.10.10:FF:000006">
    <property type="entry name" value="Serine proteinase stubble"/>
    <property type="match status" value="1"/>
</dbReference>
<dbReference type="InterPro" id="IPR018114">
    <property type="entry name" value="TRYPSIN_HIS"/>
</dbReference>
<evidence type="ECO:0000256" key="6">
    <source>
        <dbReference type="SAM" id="MobiDB-lite"/>
    </source>
</evidence>
<dbReference type="SUPFAM" id="SSF50494">
    <property type="entry name" value="Trypsin-like serine proteases"/>
    <property type="match status" value="1"/>
</dbReference>
<protein>
    <recommendedName>
        <fullName evidence="7">Peptidase S1 domain-containing protein</fullName>
    </recommendedName>
</protein>
<feature type="region of interest" description="Disordered" evidence="6">
    <location>
        <begin position="413"/>
        <end position="491"/>
    </location>
</feature>
<feature type="compositionally biased region" description="Low complexity" evidence="6">
    <location>
        <begin position="455"/>
        <end position="473"/>
    </location>
</feature>
<dbReference type="InterPro" id="IPR001254">
    <property type="entry name" value="Trypsin_dom"/>
</dbReference>
<evidence type="ECO:0000256" key="1">
    <source>
        <dbReference type="ARBA" id="ARBA00022670"/>
    </source>
</evidence>
<dbReference type="InterPro" id="IPR009003">
    <property type="entry name" value="Peptidase_S1_PA"/>
</dbReference>
<evidence type="ECO:0000256" key="4">
    <source>
        <dbReference type="ARBA" id="ARBA00023157"/>
    </source>
</evidence>
<dbReference type="Pfam" id="PF00089">
    <property type="entry name" value="Trypsin"/>
    <property type="match status" value="1"/>
</dbReference>
<gene>
    <name evidence="8" type="ORF">CLODIP_2_CD13755</name>
</gene>
<feature type="compositionally biased region" description="Pro residues" evidence="6">
    <location>
        <begin position="199"/>
        <end position="214"/>
    </location>
</feature>
<evidence type="ECO:0000313" key="8">
    <source>
        <dbReference type="EMBL" id="CAB3380577.1"/>
    </source>
</evidence>
<sequence>MPLSDQTLGNKLRVWCGPRNSASTLSRNHGRLSEFQIGRRMHPSIRKNTMPSLRVPLAQVLLAIFLVPSVHSFSPRFSFSSDISGRKLFGGYRIVPSPCKSETDDKHGVCMFNYECAQRKGDVIGACMDGFLFGACCQLPPGTTFPAETSGLPVKPAFENPSTVQTDVYSLVTGSTTTPRTATRPSAAAPAAPTTTVRIPPPSFTAVRPTPPTFRPADKPSTARPQATVIPDEDVQNSASISHILHLLNDSSMAESIPEAGLVLISSSSTQTSAPTQSPQPSLSTWVSVNKSPNNPNTTPHPDHPSFIVTSNDIRPVTARPTPSAPAPTVIVLGPFEPPSNGQYEVLSRPEILPVIAEEPSTTSAAPFVTPIFEDGELTNKVHQFVDKIVNSLAGDFQNLEDVVLSNKNITLFASTTPSPTTTTKKPKTSTARPTKKPASNKPQVEAVEAETQKPTRPSTNKPKPSTSKPKPSAVANAATTPTTTTTDRPADYRRECGVRPLMKSVKNGRIVGGKVATFGAWPWQVLIRESTWLGLFTKNKCGGVLITSKYVITAAHCQPGFLASLVAVFGEYDLSSELESRRAIVKNVKRVIIHRSYEPATFENDIALLELESSVTFDEHIVPICLPDDNEEFVGRMATVSGWGRLKYGGGVPSVLQEVQVPIIENNVCQEMFQSANHVKSIIPSFLCAGYATGQKDSCEGDSGGPLMVERDGRWILAGTVSHGIKCAAPYLPGVYMRTTFYKPWLKTITGAR</sequence>
<keyword evidence="2 5" id="KW-0378">Hydrolase</keyword>
<comment type="caution">
    <text evidence="8">The sequence shown here is derived from an EMBL/GenBank/DDBJ whole genome shotgun (WGS) entry which is preliminary data.</text>
</comment>
<keyword evidence="3 5" id="KW-0720">Serine protease</keyword>
<dbReference type="GO" id="GO:0004252">
    <property type="term" value="F:serine-type endopeptidase activity"/>
    <property type="evidence" value="ECO:0007669"/>
    <property type="project" value="InterPro"/>
</dbReference>
<organism evidence="8 9">
    <name type="scientific">Cloeon dipterum</name>
    <dbReference type="NCBI Taxonomy" id="197152"/>
    <lineage>
        <taxon>Eukaryota</taxon>
        <taxon>Metazoa</taxon>
        <taxon>Ecdysozoa</taxon>
        <taxon>Arthropoda</taxon>
        <taxon>Hexapoda</taxon>
        <taxon>Insecta</taxon>
        <taxon>Pterygota</taxon>
        <taxon>Palaeoptera</taxon>
        <taxon>Ephemeroptera</taxon>
        <taxon>Pisciforma</taxon>
        <taxon>Baetidae</taxon>
        <taxon>Cloeon</taxon>
    </lineage>
</organism>
<dbReference type="OrthoDB" id="414661at2759"/>
<feature type="region of interest" description="Disordered" evidence="6">
    <location>
        <begin position="175"/>
        <end position="227"/>
    </location>
</feature>
<dbReference type="PROSITE" id="PS00135">
    <property type="entry name" value="TRYPSIN_SER"/>
    <property type="match status" value="1"/>
</dbReference>
<dbReference type="GO" id="GO:0006508">
    <property type="term" value="P:proteolysis"/>
    <property type="evidence" value="ECO:0007669"/>
    <property type="project" value="UniProtKB-KW"/>
</dbReference>
<dbReference type="EMBL" id="CADEPI010000212">
    <property type="protein sequence ID" value="CAB3380577.1"/>
    <property type="molecule type" value="Genomic_DNA"/>
</dbReference>
<dbReference type="InterPro" id="IPR001314">
    <property type="entry name" value="Peptidase_S1A"/>
</dbReference>
<feature type="compositionally biased region" description="Low complexity" evidence="6">
    <location>
        <begin position="268"/>
        <end position="285"/>
    </location>
</feature>